<evidence type="ECO:0000313" key="1">
    <source>
        <dbReference type="EMBL" id="TVY07320.1"/>
    </source>
</evidence>
<name>A0A559K5E3_9BACL</name>
<dbReference type="OrthoDB" id="2619338at2"/>
<organism evidence="1 2">
    <name type="scientific">Paenibacillus cremeus</name>
    <dbReference type="NCBI Taxonomy" id="2163881"/>
    <lineage>
        <taxon>Bacteria</taxon>
        <taxon>Bacillati</taxon>
        <taxon>Bacillota</taxon>
        <taxon>Bacilli</taxon>
        <taxon>Bacillales</taxon>
        <taxon>Paenibacillaceae</taxon>
        <taxon>Paenibacillus</taxon>
    </lineage>
</organism>
<dbReference type="Proteomes" id="UP000317036">
    <property type="component" value="Unassembled WGS sequence"/>
</dbReference>
<comment type="caution">
    <text evidence="1">The sequence shown here is derived from an EMBL/GenBank/DDBJ whole genome shotgun (WGS) entry which is preliminary data.</text>
</comment>
<gene>
    <name evidence="1" type="ORF">FPZ49_24565</name>
</gene>
<dbReference type="RefSeq" id="WP_144852009.1">
    <property type="nucleotide sequence ID" value="NZ_VNJI01000039.1"/>
</dbReference>
<accession>A0A559K5E3</accession>
<dbReference type="EMBL" id="VNJI01000039">
    <property type="protein sequence ID" value="TVY07320.1"/>
    <property type="molecule type" value="Genomic_DNA"/>
</dbReference>
<proteinExistence type="predicted"/>
<keyword evidence="2" id="KW-1185">Reference proteome</keyword>
<sequence length="121" mass="13013">MNIRLLLLLGFAWFLLAVAASSFFRSEAAAIVQKPSLNTTAVLENKYLGTTDLGQISGEQVLGMVPYALAGEFPLVVDGITINPNTNISSINFRGVSGLTYSLTVNRNTNRDIISVVANHN</sequence>
<protein>
    <submittedName>
        <fullName evidence="1">Uncharacterized protein</fullName>
    </submittedName>
</protein>
<reference evidence="1 2" key="1">
    <citation type="submission" date="2019-07" db="EMBL/GenBank/DDBJ databases">
        <authorList>
            <person name="Kim J."/>
        </authorList>
    </citation>
    <scope>NUCLEOTIDE SEQUENCE [LARGE SCALE GENOMIC DNA]</scope>
    <source>
        <strain evidence="1 2">JC52</strain>
    </source>
</reference>
<dbReference type="AlphaFoldDB" id="A0A559K5E3"/>
<evidence type="ECO:0000313" key="2">
    <source>
        <dbReference type="Proteomes" id="UP000317036"/>
    </source>
</evidence>